<reference evidence="2 3" key="1">
    <citation type="submission" date="2024-12" db="EMBL/GenBank/DDBJ databases">
        <title>The unique morphological basis and parallel evolutionary history of personate flowers in Penstemon.</title>
        <authorList>
            <person name="Depatie T.H."/>
            <person name="Wessinger C.A."/>
        </authorList>
    </citation>
    <scope>NUCLEOTIDE SEQUENCE [LARGE SCALE GENOMIC DNA]</scope>
    <source>
        <strain evidence="2">WTNN_2</strain>
        <tissue evidence="2">Leaf</tissue>
    </source>
</reference>
<dbReference type="AlphaFoldDB" id="A0ABD3S9B7"/>
<dbReference type="InterPro" id="IPR011989">
    <property type="entry name" value="ARM-like"/>
</dbReference>
<evidence type="ECO:0000313" key="3">
    <source>
        <dbReference type="Proteomes" id="UP001634393"/>
    </source>
</evidence>
<comment type="caution">
    <text evidence="2">The sequence shown here is derived from an EMBL/GenBank/DDBJ whole genome shotgun (WGS) entry which is preliminary data.</text>
</comment>
<dbReference type="PANTHER" id="PTHR46241:SF1">
    <property type="entry name" value="OUTER DYNEIN ARM-DOCKING COMPLEX SUBUNIT 2"/>
    <property type="match status" value="1"/>
</dbReference>
<proteinExistence type="predicted"/>
<dbReference type="InterPro" id="IPR016024">
    <property type="entry name" value="ARM-type_fold"/>
</dbReference>
<accession>A0ABD3S9B7</accession>
<keyword evidence="1" id="KW-0677">Repeat</keyword>
<dbReference type="SMART" id="SM00185">
    <property type="entry name" value="ARM"/>
    <property type="match status" value="2"/>
</dbReference>
<protein>
    <submittedName>
        <fullName evidence="2">Uncharacterized protein</fullName>
    </submittedName>
</protein>
<dbReference type="EMBL" id="JBJXBP010000007">
    <property type="protein sequence ID" value="KAL3821105.1"/>
    <property type="molecule type" value="Genomic_DNA"/>
</dbReference>
<dbReference type="Gene3D" id="1.25.10.10">
    <property type="entry name" value="Leucine-rich Repeat Variant"/>
    <property type="match status" value="2"/>
</dbReference>
<gene>
    <name evidence="2" type="ORF">ACJIZ3_007010</name>
</gene>
<sequence>MECLKRKQAEGSNTTNWDEAVRLYADVIASENDSFKIQATMKLAKMSKYAPEHILALTVPIRSSSACSLKCIASQGEGKLAILIGQSGAIPILLSLFSDSSEGLQSILLKCLRNIVTFGVSNRTIVDKNGGLEIVLAMLNSCLDDSKLILLEILSALALIREVRKHLWSSKSVHFLVEAASFGSLISRTRAAQAIGLIGMVKKPEKVAGAVAQLSYSEVHREVLASCGAIPLLINMLENELDELRDNVAEALLNFSLDPLLGDQISCVLENHSFRYMRNRRNADARLR</sequence>
<organism evidence="2 3">
    <name type="scientific">Penstemon smallii</name>
    <dbReference type="NCBI Taxonomy" id="265156"/>
    <lineage>
        <taxon>Eukaryota</taxon>
        <taxon>Viridiplantae</taxon>
        <taxon>Streptophyta</taxon>
        <taxon>Embryophyta</taxon>
        <taxon>Tracheophyta</taxon>
        <taxon>Spermatophyta</taxon>
        <taxon>Magnoliopsida</taxon>
        <taxon>eudicotyledons</taxon>
        <taxon>Gunneridae</taxon>
        <taxon>Pentapetalae</taxon>
        <taxon>asterids</taxon>
        <taxon>lamiids</taxon>
        <taxon>Lamiales</taxon>
        <taxon>Plantaginaceae</taxon>
        <taxon>Cheloneae</taxon>
        <taxon>Penstemon</taxon>
    </lineage>
</organism>
<dbReference type="InterPro" id="IPR000225">
    <property type="entry name" value="Armadillo"/>
</dbReference>
<dbReference type="PANTHER" id="PTHR46241">
    <property type="entry name" value="ARMADILLO REPEAT-CONTAINING PROTEIN 4 ARMC4"/>
    <property type="match status" value="1"/>
</dbReference>
<name>A0ABD3S9B7_9LAMI</name>
<keyword evidence="3" id="KW-1185">Reference proteome</keyword>
<dbReference type="SUPFAM" id="SSF48371">
    <property type="entry name" value="ARM repeat"/>
    <property type="match status" value="1"/>
</dbReference>
<dbReference type="Proteomes" id="UP001634393">
    <property type="component" value="Unassembled WGS sequence"/>
</dbReference>
<evidence type="ECO:0000256" key="1">
    <source>
        <dbReference type="ARBA" id="ARBA00022737"/>
    </source>
</evidence>
<evidence type="ECO:0000313" key="2">
    <source>
        <dbReference type="EMBL" id="KAL3821105.1"/>
    </source>
</evidence>